<dbReference type="GO" id="GO:0005730">
    <property type="term" value="C:nucleolus"/>
    <property type="evidence" value="ECO:0007669"/>
    <property type="project" value="TreeGrafter"/>
</dbReference>
<dbReference type="EMBL" id="HBIO01001580">
    <property type="protein sequence ID" value="CAE0456305.1"/>
    <property type="molecule type" value="Transcribed_RNA"/>
</dbReference>
<dbReference type="GO" id="GO:0016075">
    <property type="term" value="P:rRNA catabolic process"/>
    <property type="evidence" value="ECO:0007669"/>
    <property type="project" value="TreeGrafter"/>
</dbReference>
<dbReference type="Gene3D" id="3.30.230.70">
    <property type="entry name" value="GHMP Kinase, N-terminal domain"/>
    <property type="match status" value="1"/>
</dbReference>
<protein>
    <recommendedName>
        <fullName evidence="2">Exoribonuclease phosphorolytic domain-containing protein</fullName>
    </recommendedName>
</protein>
<dbReference type="GO" id="GO:0000176">
    <property type="term" value="C:nuclear exosome (RNase complex)"/>
    <property type="evidence" value="ECO:0007669"/>
    <property type="project" value="TreeGrafter"/>
</dbReference>
<dbReference type="InterPro" id="IPR050080">
    <property type="entry name" value="RNase_PH"/>
</dbReference>
<dbReference type="AlphaFoldDB" id="A0A7S3PV15"/>
<comment type="similarity">
    <text evidence="1">Belongs to the RNase PH family.</text>
</comment>
<evidence type="ECO:0000259" key="2">
    <source>
        <dbReference type="Pfam" id="PF01138"/>
    </source>
</evidence>
<dbReference type="GO" id="GO:0034475">
    <property type="term" value="P:U4 snRNA 3'-end processing"/>
    <property type="evidence" value="ECO:0007669"/>
    <property type="project" value="TreeGrafter"/>
</dbReference>
<name>A0A7S3PV15_9STRA</name>
<dbReference type="PANTHER" id="PTHR11953">
    <property type="entry name" value="EXOSOME COMPLEX COMPONENT"/>
    <property type="match status" value="1"/>
</dbReference>
<proteinExistence type="inferred from homology"/>
<dbReference type="InterPro" id="IPR001247">
    <property type="entry name" value="ExoRNase_PH_dom1"/>
</dbReference>
<dbReference type="GO" id="GO:0071028">
    <property type="term" value="P:nuclear mRNA surveillance"/>
    <property type="evidence" value="ECO:0007669"/>
    <property type="project" value="TreeGrafter"/>
</dbReference>
<sequence length="278" mass="29669">MSSLRRTDLLALSNLRNDGRKPNEIRRMTIEMSPLTNSAGSNVTGSALVQMGLTSVLCVVIGPVDCARRSDELSDRAVLEVNVRTAPFAPSSGDRRSTNPTTDRRIIEQSALIQKALGASLLLHLFPKMRIIIDVTVLADDGGRLCAAINAATCALVDAGLPMKDLVCSCSAGLVTAGNGNGLEDVELMDLNQREASTYSNESSAVYLPCATMPQRGTVVLAQCESRLSSVDVFEKVLNAAMEGCQMVFKVMEACIRERTGKLLAAKSGNVTISTNFV</sequence>
<reference evidence="3" key="1">
    <citation type="submission" date="2021-01" db="EMBL/GenBank/DDBJ databases">
        <authorList>
            <person name="Corre E."/>
            <person name="Pelletier E."/>
            <person name="Niang G."/>
            <person name="Scheremetjew M."/>
            <person name="Finn R."/>
            <person name="Kale V."/>
            <person name="Holt S."/>
            <person name="Cochrane G."/>
            <person name="Meng A."/>
            <person name="Brown T."/>
            <person name="Cohen L."/>
        </authorList>
    </citation>
    <scope>NUCLEOTIDE SEQUENCE</scope>
    <source>
        <strain evidence="3">MM31A-1</strain>
    </source>
</reference>
<dbReference type="GO" id="GO:0071051">
    <property type="term" value="P:poly(A)-dependent snoRNA 3'-end processing"/>
    <property type="evidence" value="ECO:0007669"/>
    <property type="project" value="TreeGrafter"/>
</dbReference>
<dbReference type="SUPFAM" id="SSF54211">
    <property type="entry name" value="Ribosomal protein S5 domain 2-like"/>
    <property type="match status" value="1"/>
</dbReference>
<evidence type="ECO:0000256" key="1">
    <source>
        <dbReference type="ARBA" id="ARBA00006678"/>
    </source>
</evidence>
<dbReference type="PANTHER" id="PTHR11953:SF0">
    <property type="entry name" value="EXOSOME COMPLEX COMPONENT RRP41"/>
    <property type="match status" value="1"/>
</dbReference>
<dbReference type="InterPro" id="IPR027408">
    <property type="entry name" value="PNPase/RNase_PH_dom_sf"/>
</dbReference>
<dbReference type="GO" id="GO:0003723">
    <property type="term" value="F:RNA binding"/>
    <property type="evidence" value="ECO:0007669"/>
    <property type="project" value="TreeGrafter"/>
</dbReference>
<evidence type="ECO:0000313" key="3">
    <source>
        <dbReference type="EMBL" id="CAE0456305.1"/>
    </source>
</evidence>
<organism evidence="3">
    <name type="scientific">Chaetoceros debilis</name>
    <dbReference type="NCBI Taxonomy" id="122233"/>
    <lineage>
        <taxon>Eukaryota</taxon>
        <taxon>Sar</taxon>
        <taxon>Stramenopiles</taxon>
        <taxon>Ochrophyta</taxon>
        <taxon>Bacillariophyta</taxon>
        <taxon>Coscinodiscophyceae</taxon>
        <taxon>Chaetocerotophycidae</taxon>
        <taxon>Chaetocerotales</taxon>
        <taxon>Chaetocerotaceae</taxon>
        <taxon>Chaetoceros</taxon>
    </lineage>
</organism>
<gene>
    <name evidence="3" type="ORF">CDEB00056_LOCUS1146</name>
</gene>
<feature type="domain" description="Exoribonuclease phosphorolytic" evidence="2">
    <location>
        <begin position="24"/>
        <end position="162"/>
    </location>
</feature>
<dbReference type="InterPro" id="IPR020568">
    <property type="entry name" value="Ribosomal_Su5_D2-typ_SF"/>
</dbReference>
<dbReference type="SUPFAM" id="SSF55666">
    <property type="entry name" value="Ribonuclease PH domain 2-like"/>
    <property type="match status" value="1"/>
</dbReference>
<accession>A0A7S3PV15</accession>
<dbReference type="GO" id="GO:0000177">
    <property type="term" value="C:cytoplasmic exosome (RNase complex)"/>
    <property type="evidence" value="ECO:0007669"/>
    <property type="project" value="TreeGrafter"/>
</dbReference>
<dbReference type="Pfam" id="PF01138">
    <property type="entry name" value="RNase_PH"/>
    <property type="match status" value="1"/>
</dbReference>
<dbReference type="InterPro" id="IPR036345">
    <property type="entry name" value="ExoRNase_PH_dom2_sf"/>
</dbReference>